<evidence type="ECO:0000313" key="2">
    <source>
        <dbReference type="EMBL" id="CAF3615910.1"/>
    </source>
</evidence>
<comment type="caution">
    <text evidence="2">The sequence shown here is derived from an EMBL/GenBank/DDBJ whole genome shotgun (WGS) entry which is preliminary data.</text>
</comment>
<sequence>MSRGQKFARLLQYLETCSKSVMHQDAIVSAVQSIRQIETIMTPIQFHPNQVFDETKHIVDVIAKKYLEKATDDVHKLVPVEVAADGNCLYSSILVLMNNPAATQSELRGM</sequence>
<feature type="domain" description="OTU" evidence="1">
    <location>
        <begin position="77"/>
        <end position="110"/>
    </location>
</feature>
<evidence type="ECO:0000313" key="3">
    <source>
        <dbReference type="Proteomes" id="UP000663869"/>
    </source>
</evidence>
<reference evidence="2" key="1">
    <citation type="submission" date="2021-02" db="EMBL/GenBank/DDBJ databases">
        <authorList>
            <person name="Nowell W R."/>
        </authorList>
    </citation>
    <scope>NUCLEOTIDE SEQUENCE</scope>
</reference>
<dbReference type="InterPro" id="IPR003323">
    <property type="entry name" value="OTU_dom"/>
</dbReference>
<protein>
    <recommendedName>
        <fullName evidence="1">OTU domain-containing protein</fullName>
    </recommendedName>
</protein>
<dbReference type="Proteomes" id="UP000663869">
    <property type="component" value="Unassembled WGS sequence"/>
</dbReference>
<evidence type="ECO:0000259" key="1">
    <source>
        <dbReference type="PROSITE" id="PS50802"/>
    </source>
</evidence>
<gene>
    <name evidence="2" type="ORF">FME351_LOCUS22680</name>
</gene>
<organism evidence="2 3">
    <name type="scientific">Rotaria socialis</name>
    <dbReference type="NCBI Taxonomy" id="392032"/>
    <lineage>
        <taxon>Eukaryota</taxon>
        <taxon>Metazoa</taxon>
        <taxon>Spiralia</taxon>
        <taxon>Gnathifera</taxon>
        <taxon>Rotifera</taxon>
        <taxon>Eurotatoria</taxon>
        <taxon>Bdelloidea</taxon>
        <taxon>Philodinida</taxon>
        <taxon>Philodinidae</taxon>
        <taxon>Rotaria</taxon>
    </lineage>
</organism>
<accession>A0A818P7B3</accession>
<dbReference type="EMBL" id="CAJNYU010002969">
    <property type="protein sequence ID" value="CAF3615910.1"/>
    <property type="molecule type" value="Genomic_DNA"/>
</dbReference>
<proteinExistence type="predicted"/>
<name>A0A818P7B3_9BILA</name>
<dbReference type="AlphaFoldDB" id="A0A818P7B3"/>
<dbReference type="PROSITE" id="PS50802">
    <property type="entry name" value="OTU"/>
    <property type="match status" value="1"/>
</dbReference>